<dbReference type="AlphaFoldDB" id="M0BPA1"/>
<accession>M0BPA1</accession>
<dbReference type="EMBL" id="AOIQ01000008">
    <property type="protein sequence ID" value="ELZ12680.1"/>
    <property type="molecule type" value="Genomic_DNA"/>
</dbReference>
<dbReference type="RefSeq" id="WP_007698625.1">
    <property type="nucleotide sequence ID" value="NZ_AOIQ01000008.1"/>
</dbReference>
<dbReference type="Gene3D" id="3.90.1530.10">
    <property type="entry name" value="Conserved hypothetical protein from pyrococcus furiosus pfu- 392566-001, ParB domain"/>
    <property type="match status" value="1"/>
</dbReference>
<dbReference type="SUPFAM" id="SSF110849">
    <property type="entry name" value="ParB/Sulfiredoxin"/>
    <property type="match status" value="1"/>
</dbReference>
<keyword evidence="3" id="KW-1185">Reference proteome</keyword>
<feature type="region of interest" description="Disordered" evidence="1">
    <location>
        <begin position="166"/>
        <end position="218"/>
    </location>
</feature>
<dbReference type="OrthoDB" id="199604at2157"/>
<evidence type="ECO:0000256" key="1">
    <source>
        <dbReference type="SAM" id="MobiDB-lite"/>
    </source>
</evidence>
<organism evidence="2 3">
    <name type="scientific">Halovivax asiaticus JCM 14624</name>
    <dbReference type="NCBI Taxonomy" id="1227490"/>
    <lineage>
        <taxon>Archaea</taxon>
        <taxon>Methanobacteriati</taxon>
        <taxon>Methanobacteriota</taxon>
        <taxon>Stenosarchaea group</taxon>
        <taxon>Halobacteria</taxon>
        <taxon>Halobacteriales</taxon>
        <taxon>Natrialbaceae</taxon>
        <taxon>Halovivax</taxon>
    </lineage>
</organism>
<name>M0BPA1_9EURY</name>
<reference evidence="2 3" key="1">
    <citation type="journal article" date="2014" name="PLoS Genet.">
        <title>Phylogenetically driven sequencing of extremely halophilic archaea reveals strategies for static and dynamic osmo-response.</title>
        <authorList>
            <person name="Becker E.A."/>
            <person name="Seitzer P.M."/>
            <person name="Tritt A."/>
            <person name="Larsen D."/>
            <person name="Krusor M."/>
            <person name="Yao A.I."/>
            <person name="Wu D."/>
            <person name="Madern D."/>
            <person name="Eisen J.A."/>
            <person name="Darling A.E."/>
            <person name="Facciotti M.T."/>
        </authorList>
    </citation>
    <scope>NUCLEOTIDE SEQUENCE [LARGE SCALE GENOMIC DNA]</scope>
    <source>
        <strain evidence="2 3">JCM 14624</strain>
    </source>
</reference>
<feature type="compositionally biased region" description="Basic and acidic residues" evidence="1">
    <location>
        <begin position="185"/>
        <end position="203"/>
    </location>
</feature>
<protein>
    <submittedName>
        <fullName evidence="2">ParB-like nuclease</fullName>
    </submittedName>
</protein>
<evidence type="ECO:0000313" key="3">
    <source>
        <dbReference type="Proteomes" id="UP000011560"/>
    </source>
</evidence>
<gene>
    <name evidence="2" type="ORF">C479_04767</name>
</gene>
<evidence type="ECO:0000313" key="2">
    <source>
        <dbReference type="EMBL" id="ELZ12680.1"/>
    </source>
</evidence>
<sequence length="218" mass="24360">MNPFNNTLDWSFRGKYVRVHGTNRVYEGWVDRIHHKRSSVVLHDATDITGDRERDLGSVYVRVVETIEVLSPSKTIELVALDDVEPSPLHDQAFEASDEDMRAASRDQFAGGYPVVRPIDDPDRAPYELLNGHKRIEACRRVGLDAHPVEIVEATDEEARELFELAHREQAACEGDSGPDDDPDDNKADDKASTDDAADRSDGDDSEGEPELEYAANE</sequence>
<dbReference type="InterPro" id="IPR036086">
    <property type="entry name" value="ParB/Sulfiredoxin_sf"/>
</dbReference>
<dbReference type="Proteomes" id="UP000011560">
    <property type="component" value="Unassembled WGS sequence"/>
</dbReference>
<proteinExistence type="predicted"/>
<comment type="caution">
    <text evidence="2">The sequence shown here is derived from an EMBL/GenBank/DDBJ whole genome shotgun (WGS) entry which is preliminary data.</text>
</comment>